<name>A0A564YR76_HYMDI</name>
<keyword evidence="2" id="KW-1185">Reference proteome</keyword>
<organism evidence="1 2">
    <name type="scientific">Hymenolepis diminuta</name>
    <name type="common">Rat tapeworm</name>
    <dbReference type="NCBI Taxonomy" id="6216"/>
    <lineage>
        <taxon>Eukaryota</taxon>
        <taxon>Metazoa</taxon>
        <taxon>Spiralia</taxon>
        <taxon>Lophotrochozoa</taxon>
        <taxon>Platyhelminthes</taxon>
        <taxon>Cestoda</taxon>
        <taxon>Eucestoda</taxon>
        <taxon>Cyclophyllidea</taxon>
        <taxon>Hymenolepididae</taxon>
        <taxon>Hymenolepis</taxon>
    </lineage>
</organism>
<accession>A0A564YR76</accession>
<proteinExistence type="predicted"/>
<evidence type="ECO:0000313" key="2">
    <source>
        <dbReference type="Proteomes" id="UP000321570"/>
    </source>
</evidence>
<reference evidence="1 2" key="1">
    <citation type="submission" date="2019-07" db="EMBL/GenBank/DDBJ databases">
        <authorList>
            <person name="Jastrzebski P J."/>
            <person name="Paukszto L."/>
            <person name="Jastrzebski P J."/>
        </authorList>
    </citation>
    <scope>NUCLEOTIDE SEQUENCE [LARGE SCALE GENOMIC DNA]</scope>
    <source>
        <strain evidence="1 2">WMS-il1</strain>
    </source>
</reference>
<dbReference type="AlphaFoldDB" id="A0A564YR76"/>
<protein>
    <submittedName>
        <fullName evidence="1">Uncharacterized protein</fullName>
    </submittedName>
</protein>
<sequence length="93" mass="10490">MRPRSWNDIIYIPMTHNPCLTCLNASIDFPLSITASLHIKGTSALMLWRDLTQVTHKAILVFRWSVTGYYTSCSSPLSISLPLLLVSNSLWLP</sequence>
<evidence type="ECO:0000313" key="1">
    <source>
        <dbReference type="EMBL" id="VUZ49715.1"/>
    </source>
</evidence>
<dbReference type="EMBL" id="CABIJS010000333">
    <property type="protein sequence ID" value="VUZ49715.1"/>
    <property type="molecule type" value="Genomic_DNA"/>
</dbReference>
<gene>
    <name evidence="1" type="ORF">WMSIL1_LOCUS8817</name>
</gene>
<dbReference type="Proteomes" id="UP000321570">
    <property type="component" value="Unassembled WGS sequence"/>
</dbReference>